<dbReference type="EMBL" id="BNDV01000008">
    <property type="protein sequence ID" value="GHI14212.1"/>
    <property type="molecule type" value="Genomic_DNA"/>
</dbReference>
<feature type="region of interest" description="Disordered" evidence="1">
    <location>
        <begin position="64"/>
        <end position="88"/>
    </location>
</feature>
<dbReference type="GeneID" id="86952361"/>
<reference evidence="3" key="1">
    <citation type="submission" date="2020-09" db="EMBL/GenBank/DDBJ databases">
        <title>Whole genome shotgun sequence of Streptomyces cinnamonensis NBRC 15873.</title>
        <authorList>
            <person name="Komaki H."/>
            <person name="Tamura T."/>
        </authorList>
    </citation>
    <scope>NUCLEOTIDE SEQUENCE [LARGE SCALE GENOMIC DNA]</scope>
    <source>
        <strain evidence="3">NBRC 15873</strain>
    </source>
</reference>
<dbReference type="RefSeq" id="WP_191869101.1">
    <property type="nucleotide sequence ID" value="NZ_BMRU01000011.1"/>
</dbReference>
<feature type="region of interest" description="Disordered" evidence="1">
    <location>
        <begin position="1"/>
        <end position="29"/>
    </location>
</feature>
<feature type="compositionally biased region" description="Polar residues" evidence="1">
    <location>
        <begin position="1"/>
        <end position="20"/>
    </location>
</feature>
<proteinExistence type="predicted"/>
<evidence type="ECO:0000256" key="1">
    <source>
        <dbReference type="SAM" id="MobiDB-lite"/>
    </source>
</evidence>
<organism evidence="2 3">
    <name type="scientific">Streptomyces virginiae</name>
    <name type="common">Streptomyces cinnamonensis</name>
    <dbReference type="NCBI Taxonomy" id="1961"/>
    <lineage>
        <taxon>Bacteria</taxon>
        <taxon>Bacillati</taxon>
        <taxon>Actinomycetota</taxon>
        <taxon>Actinomycetes</taxon>
        <taxon>Kitasatosporales</taxon>
        <taxon>Streptomycetaceae</taxon>
        <taxon>Streptomyces</taxon>
    </lineage>
</organism>
<protein>
    <submittedName>
        <fullName evidence="2">Uncharacterized protein</fullName>
    </submittedName>
</protein>
<comment type="caution">
    <text evidence="2">The sequence shown here is derived from an EMBL/GenBank/DDBJ whole genome shotgun (WGS) entry which is preliminary data.</text>
</comment>
<dbReference type="Proteomes" id="UP000660554">
    <property type="component" value="Unassembled WGS sequence"/>
</dbReference>
<gene>
    <name evidence="2" type="ORF">Scinn_36750</name>
</gene>
<evidence type="ECO:0000313" key="2">
    <source>
        <dbReference type="EMBL" id="GHI14212.1"/>
    </source>
</evidence>
<evidence type="ECO:0000313" key="3">
    <source>
        <dbReference type="Proteomes" id="UP000660554"/>
    </source>
</evidence>
<keyword evidence="3" id="KW-1185">Reference proteome</keyword>
<name>A0ABQ3NN57_STRVG</name>
<sequence>MQTSRSRWPGTSPSAANSPTPLRDGAAVDRTEYDATVRVGYPEEWVGDAEVAAGAQGYVERSRAVEDGTVTDTTTHERSGCLGRGAYA</sequence>
<accession>A0ABQ3NN57</accession>